<evidence type="ECO:0000313" key="3">
    <source>
        <dbReference type="EMBL" id="SNT23321.1"/>
    </source>
</evidence>
<dbReference type="STRING" id="398843.A3K89_00650"/>
<dbReference type="AlphaFoldDB" id="A0A239KYN3"/>
<dbReference type="RefSeq" id="WP_089249135.1">
    <property type="nucleotide sequence ID" value="NZ_FZOW01000011.1"/>
</dbReference>
<dbReference type="PROSITE" id="PS51257">
    <property type="entry name" value="PROKAR_LIPOPROTEIN"/>
    <property type="match status" value="1"/>
</dbReference>
<evidence type="ECO:0008006" key="5">
    <source>
        <dbReference type="Google" id="ProtNLM"/>
    </source>
</evidence>
<gene>
    <name evidence="3" type="ORF">SAMN05421642_111216</name>
</gene>
<sequence length="152" mass="15746">MNSRTQRGSQIFRRTAASLAGAAVVVAAAAACGTDSTTTGSSSSLPETTTTTAPPTTTTAAADGITDQQKQQLCTDLGEQLQEWRIQGPTLGRGGLNIVVQTWAAQSGVINLQVVQNRAIVDEITIANCPDVRTEAMQSLDIPDLASGLVGF</sequence>
<keyword evidence="2" id="KW-0732">Signal</keyword>
<accession>A0A239KYN3</accession>
<name>A0A239KYN3_9NOCA</name>
<dbReference type="EMBL" id="FZOW01000011">
    <property type="protein sequence ID" value="SNT23321.1"/>
    <property type="molecule type" value="Genomic_DNA"/>
</dbReference>
<dbReference type="Proteomes" id="UP000198327">
    <property type="component" value="Unassembled WGS sequence"/>
</dbReference>
<dbReference type="OrthoDB" id="4555316at2"/>
<organism evidence="3 4">
    <name type="scientific">Rhodococcoides kyotonense</name>
    <dbReference type="NCBI Taxonomy" id="398843"/>
    <lineage>
        <taxon>Bacteria</taxon>
        <taxon>Bacillati</taxon>
        <taxon>Actinomycetota</taxon>
        <taxon>Actinomycetes</taxon>
        <taxon>Mycobacteriales</taxon>
        <taxon>Nocardiaceae</taxon>
        <taxon>Rhodococcoides</taxon>
    </lineage>
</organism>
<feature type="signal peptide" evidence="2">
    <location>
        <begin position="1"/>
        <end position="30"/>
    </location>
</feature>
<protein>
    <recommendedName>
        <fullName evidence="5">Lipoprotein</fullName>
    </recommendedName>
</protein>
<reference evidence="4" key="1">
    <citation type="submission" date="2017-06" db="EMBL/GenBank/DDBJ databases">
        <authorList>
            <person name="Varghese N."/>
            <person name="Submissions S."/>
        </authorList>
    </citation>
    <scope>NUCLEOTIDE SEQUENCE [LARGE SCALE GENOMIC DNA]</scope>
    <source>
        <strain evidence="4">JCM 23211</strain>
    </source>
</reference>
<proteinExistence type="predicted"/>
<feature type="region of interest" description="Disordered" evidence="1">
    <location>
        <begin position="35"/>
        <end position="60"/>
    </location>
</feature>
<evidence type="ECO:0000313" key="4">
    <source>
        <dbReference type="Proteomes" id="UP000198327"/>
    </source>
</evidence>
<evidence type="ECO:0000256" key="2">
    <source>
        <dbReference type="SAM" id="SignalP"/>
    </source>
</evidence>
<feature type="chain" id="PRO_5012263718" description="Lipoprotein" evidence="2">
    <location>
        <begin position="31"/>
        <end position="152"/>
    </location>
</feature>
<keyword evidence="4" id="KW-1185">Reference proteome</keyword>
<evidence type="ECO:0000256" key="1">
    <source>
        <dbReference type="SAM" id="MobiDB-lite"/>
    </source>
</evidence>